<dbReference type="GO" id="GO:0005576">
    <property type="term" value="C:extracellular region"/>
    <property type="evidence" value="ECO:0007669"/>
    <property type="project" value="TreeGrafter"/>
</dbReference>
<dbReference type="Pfam" id="PF07007">
    <property type="entry name" value="LprI"/>
    <property type="match status" value="1"/>
</dbReference>
<protein>
    <submittedName>
        <fullName evidence="2">DUF1311 domain-containing protein</fullName>
    </submittedName>
</protein>
<name>A0A9X8VEQ9_SERMA</name>
<dbReference type="InterPro" id="IPR052755">
    <property type="entry name" value="Lysozyme_Inhibitor_LprI"/>
</dbReference>
<evidence type="ECO:0000313" key="2">
    <source>
        <dbReference type="EMBL" id="TFU73291.1"/>
    </source>
</evidence>
<dbReference type="RefSeq" id="WP_212563304.1">
    <property type="nucleotide sequence ID" value="NZ_SPSG02000050.1"/>
</dbReference>
<dbReference type="PANTHER" id="PTHR37549">
    <property type="entry name" value="LIPOPROTEIN LPRI"/>
    <property type="match status" value="1"/>
</dbReference>
<reference evidence="2" key="1">
    <citation type="submission" date="2019-03" db="EMBL/GenBank/DDBJ databases">
        <title>Serratia marcescens strain N2 draft genome.</title>
        <authorList>
            <person name="Yassin A."/>
            <person name="El-Kenawy N."/>
            <person name="Youssef N.H."/>
        </authorList>
    </citation>
    <scope>NUCLEOTIDE SEQUENCE [LARGE SCALE GENOMIC DNA]</scope>
    <source>
        <strain evidence="2">N2</strain>
    </source>
</reference>
<dbReference type="AlphaFoldDB" id="A0A9X8VEQ9"/>
<proteinExistence type="predicted"/>
<accession>A0A9X8VEQ9</accession>
<gene>
    <name evidence="2" type="ORF">E0L31_21385</name>
</gene>
<dbReference type="InterPro" id="IPR009739">
    <property type="entry name" value="LprI-like_N"/>
</dbReference>
<evidence type="ECO:0000259" key="1">
    <source>
        <dbReference type="Pfam" id="PF07007"/>
    </source>
</evidence>
<sequence>MAWNRRRGCTTSSDISRTGRRIECAICCPGKSISPHPKRQYGSNVTLTGKHSSLLVFLLFCNLTQAASFNCNLAKHSDERTICATPYLSELDVRLATTYRLLQQQLLMGGRGALQDEQNAWIKQRRHCDTDYHCLVQRYTQRQQELDALYRQHARPE</sequence>
<comment type="caution">
    <text evidence="2">The sequence shown here is derived from an EMBL/GenBank/DDBJ whole genome shotgun (WGS) entry which is preliminary data.</text>
</comment>
<dbReference type="Gene3D" id="1.20.1270.180">
    <property type="match status" value="1"/>
</dbReference>
<dbReference type="PANTHER" id="PTHR37549:SF1">
    <property type="entry name" value="LIPOPROTEIN LPRI"/>
    <property type="match status" value="1"/>
</dbReference>
<dbReference type="EMBL" id="SPSG01002866">
    <property type="protein sequence ID" value="TFU73291.1"/>
    <property type="molecule type" value="Genomic_DNA"/>
</dbReference>
<organism evidence="2">
    <name type="scientific">Serratia marcescens</name>
    <dbReference type="NCBI Taxonomy" id="615"/>
    <lineage>
        <taxon>Bacteria</taxon>
        <taxon>Pseudomonadati</taxon>
        <taxon>Pseudomonadota</taxon>
        <taxon>Gammaproteobacteria</taxon>
        <taxon>Enterobacterales</taxon>
        <taxon>Yersiniaceae</taxon>
        <taxon>Serratia</taxon>
    </lineage>
</organism>
<feature type="domain" description="Lysozyme inhibitor LprI-like N-terminal" evidence="1">
    <location>
        <begin position="75"/>
        <end position="128"/>
    </location>
</feature>